<organism evidence="4 5">
    <name type="scientific">Chrysophaeum taylorii</name>
    <dbReference type="NCBI Taxonomy" id="2483200"/>
    <lineage>
        <taxon>Eukaryota</taxon>
        <taxon>Sar</taxon>
        <taxon>Stramenopiles</taxon>
        <taxon>Ochrophyta</taxon>
        <taxon>Pelagophyceae</taxon>
        <taxon>Pelagomonadales</taxon>
        <taxon>Pelagomonadaceae</taxon>
        <taxon>Chrysophaeum</taxon>
    </lineage>
</organism>
<dbReference type="EMBL" id="JAQMWT010000177">
    <property type="protein sequence ID" value="KAJ8608280.1"/>
    <property type="molecule type" value="Genomic_DNA"/>
</dbReference>
<dbReference type="InterPro" id="IPR002298">
    <property type="entry name" value="DNA_polymerase_A"/>
</dbReference>
<feature type="domain" description="SAP" evidence="3">
    <location>
        <begin position="440"/>
        <end position="474"/>
    </location>
</feature>
<dbReference type="InterPro" id="IPR036397">
    <property type="entry name" value="RNaseH_sf"/>
</dbReference>
<dbReference type="SUPFAM" id="SSF53098">
    <property type="entry name" value="Ribonuclease H-like"/>
    <property type="match status" value="1"/>
</dbReference>
<dbReference type="Gene3D" id="1.10.150.20">
    <property type="entry name" value="5' to 3' exonuclease, C-terminal subdomain"/>
    <property type="match status" value="1"/>
</dbReference>
<feature type="compositionally biased region" description="Low complexity" evidence="2">
    <location>
        <begin position="478"/>
        <end position="493"/>
    </location>
</feature>
<sequence length="974" mass="107993">MPMRLDEVCMVCDVDDAARVAARLLEAVETDPRRYHAVDTEVDGIDLSKEGPVGNGCVTCFSVYSGPDFDYGEGPGKTLWVETTNEQVLGEFREWFESPALKVWHNYGFDRHVVNNHRIGTKGFAGDTMHMARLDDSSRLRTRGGDGYSLEALSRDLVPGANAKIPMKELFADFFRRERARATGGADVRGLDVLKLQTNDETRGAFVAYSAYDAKSTWLVHRELRRRLEEQTWEPQAWEGSTRPFANMWEFYQQYFVPFGELLTDMEAIGIYVDSAGHLRDVETRATSDKQAALGKFHAWAQRMMGEDGKYLNPASSKQIQILLFGGSPNEKTSEVLEVEKEFDVVVDDPPPEEELVSTEPVPVSREEFYARATAVQLRDALRARGLKVSGTKTVMLETLKAHDDGGGLTTATSKKQEASPAVVATSTADPSSSLSSVLAEFNTVKKLKDELRRRGLVLSGKKAVLQERLAAAIAAAAEEIPSSSSSSSSSASCEEEEEEKAAPASLPFSKEELFGRMTYEQLCGQIRARGTPPPPTRELAVAFLLDDEAYREELQKHHPAPEEEHPPPASVLYMLREPAKKSRKRTINVRSLGFPASKYTTNGWPSVTADVLRELAGNPPEEWGTAFGQFDDADEGKEACLALDALCRMGSIDTMLQTFVGPLRLLADANSRVHCSLNLNTETGRLSSRRPNLQNQPALEKDSYLIRKAFRAMEGNSLIVADYGQLELRLLAAITKCESMLAAFRDGGCFHSRTAVGMFEHVKNAVESGEVLLEKGAPGDDRPLVKDKFGSERRKAKTLNFSIAYGKTAHGLAQDWGVSTADAQELLDAWYADRPEVRRWQQDTIKFAKKHGYATTLMGRRRYLPDIQAKQRGLVNRGARAAINTPIQGSAADVVMMAMLNLHTSKNLADLGWKLLLQIHDEVILEGPEHSAPDALAEVRRCMEYPYDHKGLMPLDVDLTVDAKTARSWYDAK</sequence>
<dbReference type="GO" id="GO:0005737">
    <property type="term" value="C:cytoplasm"/>
    <property type="evidence" value="ECO:0007669"/>
    <property type="project" value="UniProtKB-ARBA"/>
</dbReference>
<feature type="region of interest" description="Disordered" evidence="2">
    <location>
        <begin position="478"/>
        <end position="508"/>
    </location>
</feature>
<feature type="domain" description="SAP" evidence="3">
    <location>
        <begin position="370"/>
        <end position="404"/>
    </location>
</feature>
<dbReference type="Pfam" id="PF02037">
    <property type="entry name" value="SAP"/>
    <property type="match status" value="2"/>
</dbReference>
<dbReference type="SMART" id="SM00482">
    <property type="entry name" value="POLAc"/>
    <property type="match status" value="1"/>
</dbReference>
<dbReference type="Pfam" id="PF00476">
    <property type="entry name" value="DNA_pol_A"/>
    <property type="match status" value="1"/>
</dbReference>
<feature type="region of interest" description="Disordered" evidence="2">
    <location>
        <begin position="404"/>
        <end position="430"/>
    </location>
</feature>
<dbReference type="InterPro" id="IPR003034">
    <property type="entry name" value="SAP_dom"/>
</dbReference>
<protein>
    <recommendedName>
        <fullName evidence="3">SAP domain-containing protein</fullName>
    </recommendedName>
</protein>
<dbReference type="PROSITE" id="PS50800">
    <property type="entry name" value="SAP"/>
    <property type="match status" value="2"/>
</dbReference>
<evidence type="ECO:0000313" key="5">
    <source>
        <dbReference type="Proteomes" id="UP001230188"/>
    </source>
</evidence>
<evidence type="ECO:0000256" key="2">
    <source>
        <dbReference type="SAM" id="MobiDB-lite"/>
    </source>
</evidence>
<dbReference type="Proteomes" id="UP001230188">
    <property type="component" value="Unassembled WGS sequence"/>
</dbReference>
<dbReference type="GO" id="GO:0003887">
    <property type="term" value="F:DNA-directed DNA polymerase activity"/>
    <property type="evidence" value="ECO:0007669"/>
    <property type="project" value="InterPro"/>
</dbReference>
<dbReference type="SMART" id="SM00513">
    <property type="entry name" value="SAP"/>
    <property type="match status" value="2"/>
</dbReference>
<dbReference type="SUPFAM" id="SSF56672">
    <property type="entry name" value="DNA/RNA polymerases"/>
    <property type="match status" value="1"/>
</dbReference>
<proteinExistence type="predicted"/>
<dbReference type="AlphaFoldDB" id="A0AAD7UJD9"/>
<evidence type="ECO:0000259" key="3">
    <source>
        <dbReference type="PROSITE" id="PS50800"/>
    </source>
</evidence>
<dbReference type="GO" id="GO:0003677">
    <property type="term" value="F:DNA binding"/>
    <property type="evidence" value="ECO:0007669"/>
    <property type="project" value="InterPro"/>
</dbReference>
<evidence type="ECO:0000313" key="4">
    <source>
        <dbReference type="EMBL" id="KAJ8608280.1"/>
    </source>
</evidence>
<dbReference type="GO" id="GO:0006302">
    <property type="term" value="P:double-strand break repair"/>
    <property type="evidence" value="ECO:0007669"/>
    <property type="project" value="TreeGrafter"/>
</dbReference>
<dbReference type="InterPro" id="IPR012337">
    <property type="entry name" value="RNaseH-like_sf"/>
</dbReference>
<dbReference type="PANTHER" id="PTHR10133">
    <property type="entry name" value="DNA POLYMERASE I"/>
    <property type="match status" value="1"/>
</dbReference>
<keyword evidence="1" id="KW-0235">DNA replication</keyword>
<dbReference type="Gene3D" id="3.30.420.10">
    <property type="entry name" value="Ribonuclease H-like superfamily/Ribonuclease H"/>
    <property type="match status" value="1"/>
</dbReference>
<dbReference type="PRINTS" id="PR00868">
    <property type="entry name" value="DNAPOLI"/>
</dbReference>
<evidence type="ECO:0000256" key="1">
    <source>
        <dbReference type="ARBA" id="ARBA00022705"/>
    </source>
</evidence>
<keyword evidence="5" id="KW-1185">Reference proteome</keyword>
<dbReference type="Gene3D" id="1.10.720.30">
    <property type="entry name" value="SAP domain"/>
    <property type="match status" value="2"/>
</dbReference>
<comment type="caution">
    <text evidence="4">The sequence shown here is derived from an EMBL/GenBank/DDBJ whole genome shotgun (WGS) entry which is preliminary data.</text>
</comment>
<dbReference type="CDD" id="cd08640">
    <property type="entry name" value="DNA_pol_A_plastid_like"/>
    <property type="match status" value="1"/>
</dbReference>
<name>A0AAD7UJD9_9STRA</name>
<dbReference type="InterPro" id="IPR001098">
    <property type="entry name" value="DNA-dir_DNA_pol_A_palm_dom"/>
</dbReference>
<dbReference type="Gene3D" id="3.30.70.370">
    <property type="match status" value="1"/>
</dbReference>
<accession>A0AAD7UJD9</accession>
<dbReference type="InterPro" id="IPR036361">
    <property type="entry name" value="SAP_dom_sf"/>
</dbReference>
<gene>
    <name evidence="4" type="ORF">CTAYLR_007284</name>
</gene>
<dbReference type="GO" id="GO:0006261">
    <property type="term" value="P:DNA-templated DNA replication"/>
    <property type="evidence" value="ECO:0007669"/>
    <property type="project" value="InterPro"/>
</dbReference>
<dbReference type="InterPro" id="IPR043502">
    <property type="entry name" value="DNA/RNA_pol_sf"/>
</dbReference>
<dbReference type="PANTHER" id="PTHR10133:SF27">
    <property type="entry name" value="DNA POLYMERASE NU"/>
    <property type="match status" value="1"/>
</dbReference>
<reference evidence="4" key="1">
    <citation type="submission" date="2023-01" db="EMBL/GenBank/DDBJ databases">
        <title>Metagenome sequencing of chrysophaentin producing Chrysophaeum taylorii.</title>
        <authorList>
            <person name="Davison J."/>
            <person name="Bewley C."/>
        </authorList>
    </citation>
    <scope>NUCLEOTIDE SEQUENCE</scope>
    <source>
        <strain evidence="4">NIES-1699</strain>
    </source>
</reference>
<dbReference type="SUPFAM" id="SSF68906">
    <property type="entry name" value="SAP domain"/>
    <property type="match status" value="1"/>
</dbReference>